<accession>A0A1G7WTP2</accession>
<evidence type="ECO:0000313" key="1">
    <source>
        <dbReference type="EMBL" id="SDG75266.1"/>
    </source>
</evidence>
<evidence type="ECO:0000313" key="2">
    <source>
        <dbReference type="Proteomes" id="UP000198607"/>
    </source>
</evidence>
<organism evidence="1 2">
    <name type="scientific">Propionivibrio dicarboxylicus</name>
    <dbReference type="NCBI Taxonomy" id="83767"/>
    <lineage>
        <taxon>Bacteria</taxon>
        <taxon>Pseudomonadati</taxon>
        <taxon>Pseudomonadota</taxon>
        <taxon>Betaproteobacteria</taxon>
        <taxon>Rhodocyclales</taxon>
        <taxon>Rhodocyclaceae</taxon>
        <taxon>Propionivibrio</taxon>
    </lineage>
</organism>
<dbReference type="AlphaFoldDB" id="A0A1G7WTP2"/>
<proteinExistence type="predicted"/>
<gene>
    <name evidence="1" type="ORF">SAMN05660652_00629</name>
</gene>
<dbReference type="Gene3D" id="3.30.1460.10">
    <property type="match status" value="1"/>
</dbReference>
<dbReference type="Proteomes" id="UP000198607">
    <property type="component" value="Unassembled WGS sequence"/>
</dbReference>
<dbReference type="OrthoDB" id="8656441at2"/>
<sequence>MAGPSTMPPGLRAFALQRGIPTLSWHDRGHLTLVVDGRYRLQFRPDIGGRVAFSARIAALPAGLGDVMADRWLARMTNVAAGRLRDSAATLCIAGALSLQQSLAADLSADEVGAEIGEFVDALEFWIREAQRK</sequence>
<protein>
    <recommendedName>
        <fullName evidence="3">Tir chaperone protein (CesT) family protein</fullName>
    </recommendedName>
</protein>
<dbReference type="SUPFAM" id="SSF69635">
    <property type="entry name" value="Type III secretory system chaperone-like"/>
    <property type="match status" value="1"/>
</dbReference>
<name>A0A1G7WTP2_9RHOO</name>
<dbReference type="STRING" id="83767.SAMN05660652_00629"/>
<evidence type="ECO:0008006" key="3">
    <source>
        <dbReference type="Google" id="ProtNLM"/>
    </source>
</evidence>
<dbReference type="EMBL" id="FNCY01000001">
    <property type="protein sequence ID" value="SDG75266.1"/>
    <property type="molecule type" value="Genomic_DNA"/>
</dbReference>
<dbReference type="RefSeq" id="WP_091933184.1">
    <property type="nucleotide sequence ID" value="NZ_FNCY01000001.1"/>
</dbReference>
<reference evidence="1 2" key="1">
    <citation type="submission" date="2016-10" db="EMBL/GenBank/DDBJ databases">
        <authorList>
            <person name="de Groot N.N."/>
        </authorList>
    </citation>
    <scope>NUCLEOTIDE SEQUENCE [LARGE SCALE GENOMIC DNA]</scope>
    <source>
        <strain evidence="1 2">DSM 5885</strain>
    </source>
</reference>
<keyword evidence="2" id="KW-1185">Reference proteome</keyword>